<organism evidence="2">
    <name type="scientific">marine sediment metagenome</name>
    <dbReference type="NCBI Taxonomy" id="412755"/>
    <lineage>
        <taxon>unclassified sequences</taxon>
        <taxon>metagenomes</taxon>
        <taxon>ecological metagenomes</taxon>
    </lineage>
</organism>
<dbReference type="EMBL" id="LAZR01053513">
    <property type="protein sequence ID" value="KKK80586.1"/>
    <property type="molecule type" value="Genomic_DNA"/>
</dbReference>
<sequence>MGRPGGNPNIREISKLSTGPRTEVGKLKNSVVRVTTGQQISPDSRASRAVGYDGTKAKLQAYHNFVSFILGHPIKTLSEIERMEGLLAVMQTNLMDIIQKQEEGKGTTDKDRKDMYLMKDTLVELHKLKYGEKKVNINTSYKDIRDLMFEE</sequence>
<evidence type="ECO:0000313" key="2">
    <source>
        <dbReference type="EMBL" id="KKK80586.1"/>
    </source>
</evidence>
<gene>
    <name evidence="2" type="ORF">LCGC14_2822010</name>
</gene>
<name>A0A0F9B7X3_9ZZZZ</name>
<feature type="region of interest" description="Disordered" evidence="1">
    <location>
        <begin position="1"/>
        <end position="21"/>
    </location>
</feature>
<accession>A0A0F9B7X3</accession>
<comment type="caution">
    <text evidence="2">The sequence shown here is derived from an EMBL/GenBank/DDBJ whole genome shotgun (WGS) entry which is preliminary data.</text>
</comment>
<reference evidence="2" key="1">
    <citation type="journal article" date="2015" name="Nature">
        <title>Complex archaea that bridge the gap between prokaryotes and eukaryotes.</title>
        <authorList>
            <person name="Spang A."/>
            <person name="Saw J.H."/>
            <person name="Jorgensen S.L."/>
            <person name="Zaremba-Niedzwiedzka K."/>
            <person name="Martijn J."/>
            <person name="Lind A.E."/>
            <person name="van Eijk R."/>
            <person name="Schleper C."/>
            <person name="Guy L."/>
            <person name="Ettema T.J."/>
        </authorList>
    </citation>
    <scope>NUCLEOTIDE SEQUENCE</scope>
</reference>
<evidence type="ECO:0000256" key="1">
    <source>
        <dbReference type="SAM" id="MobiDB-lite"/>
    </source>
</evidence>
<dbReference type="AlphaFoldDB" id="A0A0F9B7X3"/>
<proteinExistence type="predicted"/>
<protein>
    <submittedName>
        <fullName evidence="2">Uncharacterized protein</fullName>
    </submittedName>
</protein>